<protein>
    <recommendedName>
        <fullName evidence="3">PemK-like protein</fullName>
    </recommendedName>
</protein>
<dbReference type="OrthoDB" id="80446at2"/>
<accession>A0A510L6F3</accession>
<name>A0A510L6F3_9FUSO</name>
<dbReference type="Proteomes" id="UP000321561">
    <property type="component" value="Chromosome"/>
</dbReference>
<dbReference type="Pfam" id="PF02452">
    <property type="entry name" value="PemK_toxin"/>
    <property type="match status" value="1"/>
</dbReference>
<evidence type="ECO:0008006" key="3">
    <source>
        <dbReference type="Google" id="ProtNLM"/>
    </source>
</evidence>
<reference evidence="1 2" key="1">
    <citation type="submission" date="2019-07" db="EMBL/GenBank/DDBJ databases">
        <title>Complete Genome Sequence of Leptotrichia hongkongensis Strain JMUB5056.</title>
        <authorList>
            <person name="Watanabe S."/>
            <person name="Cui L."/>
        </authorList>
    </citation>
    <scope>NUCLEOTIDE SEQUENCE [LARGE SCALE GENOMIC DNA]</scope>
    <source>
        <strain evidence="1 2">JMUB5056</strain>
    </source>
</reference>
<dbReference type="KEGG" id="lhg:JMUB5056_1164"/>
<dbReference type="AlphaFoldDB" id="A0A510L6F3"/>
<dbReference type="GO" id="GO:0003677">
    <property type="term" value="F:DNA binding"/>
    <property type="evidence" value="ECO:0007669"/>
    <property type="project" value="InterPro"/>
</dbReference>
<proteinExistence type="predicted"/>
<organism evidence="1 2">
    <name type="scientific">Leptotrichia hongkongensis</name>
    <dbReference type="NCBI Taxonomy" id="554406"/>
    <lineage>
        <taxon>Bacteria</taxon>
        <taxon>Fusobacteriati</taxon>
        <taxon>Fusobacteriota</taxon>
        <taxon>Fusobacteriia</taxon>
        <taxon>Fusobacteriales</taxon>
        <taxon>Leptotrichiaceae</taxon>
        <taxon>Leptotrichia</taxon>
    </lineage>
</organism>
<dbReference type="EMBL" id="AP019846">
    <property type="protein sequence ID" value="BBM59580.1"/>
    <property type="molecule type" value="Genomic_DNA"/>
</dbReference>
<gene>
    <name evidence="1" type="ORF">JMUB5056_1164</name>
</gene>
<evidence type="ECO:0000313" key="2">
    <source>
        <dbReference type="Proteomes" id="UP000321561"/>
    </source>
</evidence>
<sequence>MIGKIVKCLTQYYDMRLQRNSIKSRPALVLKSPVNDDYVVLPISSISNRANVNPIYDIEIDPVKFPKINLTRLSYVRTHRIVSIPRQQIDTSVIIGDLKLDYEEPFLEIVEKVEQFHNEIMEGLLE</sequence>
<evidence type="ECO:0000313" key="1">
    <source>
        <dbReference type="EMBL" id="BBM59580.1"/>
    </source>
</evidence>
<dbReference type="InterPro" id="IPR011067">
    <property type="entry name" value="Plasmid_toxin/cell-grow_inhib"/>
</dbReference>
<dbReference type="InterPro" id="IPR003477">
    <property type="entry name" value="PemK-like"/>
</dbReference>
<dbReference type="RefSeq" id="WP_147005607.1">
    <property type="nucleotide sequence ID" value="NZ_AP019846.1"/>
</dbReference>
<dbReference type="Gene3D" id="2.30.30.110">
    <property type="match status" value="1"/>
</dbReference>